<evidence type="ECO:0000256" key="5">
    <source>
        <dbReference type="ARBA" id="ARBA00022741"/>
    </source>
</evidence>
<dbReference type="SUPFAM" id="SSF56112">
    <property type="entry name" value="Protein kinase-like (PK-like)"/>
    <property type="match status" value="1"/>
</dbReference>
<feature type="non-terminal residue" evidence="13">
    <location>
        <position position="442"/>
    </location>
</feature>
<accession>A0AA40BDF1</accession>
<evidence type="ECO:0000313" key="14">
    <source>
        <dbReference type="Proteomes" id="UP001172102"/>
    </source>
</evidence>
<reference evidence="13" key="1">
    <citation type="submission" date="2023-06" db="EMBL/GenBank/DDBJ databases">
        <title>Genome-scale phylogeny and comparative genomics of the fungal order Sordariales.</title>
        <authorList>
            <consortium name="Lawrence Berkeley National Laboratory"/>
            <person name="Hensen N."/>
            <person name="Bonometti L."/>
            <person name="Westerberg I."/>
            <person name="Brannstrom I.O."/>
            <person name="Guillou S."/>
            <person name="Cros-Aarteil S."/>
            <person name="Calhoun S."/>
            <person name="Haridas S."/>
            <person name="Kuo A."/>
            <person name="Mondo S."/>
            <person name="Pangilinan J."/>
            <person name="Riley R."/>
            <person name="Labutti K."/>
            <person name="Andreopoulos B."/>
            <person name="Lipzen A."/>
            <person name="Chen C."/>
            <person name="Yanf M."/>
            <person name="Daum C."/>
            <person name="Ng V."/>
            <person name="Clum A."/>
            <person name="Steindorff A."/>
            <person name="Ohm R."/>
            <person name="Martin F."/>
            <person name="Silar P."/>
            <person name="Natvig D."/>
            <person name="Lalanne C."/>
            <person name="Gautier V."/>
            <person name="Ament-Velasquez S.L."/>
            <person name="Kruys A."/>
            <person name="Hutchinson M.I."/>
            <person name="Powell A.J."/>
            <person name="Barry K."/>
            <person name="Miller A.N."/>
            <person name="Grigoriev I.V."/>
            <person name="Debuchy R."/>
            <person name="Gladieux P."/>
            <person name="Thoren M.H."/>
            <person name="Johannesson H."/>
        </authorList>
    </citation>
    <scope>NUCLEOTIDE SEQUENCE</scope>
    <source>
        <strain evidence="13">SMH4607-1</strain>
    </source>
</reference>
<dbReference type="PANTHER" id="PTHR48012:SF10">
    <property type="entry name" value="FI20177P1"/>
    <property type="match status" value="1"/>
</dbReference>
<dbReference type="InterPro" id="IPR008271">
    <property type="entry name" value="Ser/Thr_kinase_AS"/>
</dbReference>
<evidence type="ECO:0000256" key="9">
    <source>
        <dbReference type="ARBA" id="ARBA00048679"/>
    </source>
</evidence>
<dbReference type="SMART" id="SM00220">
    <property type="entry name" value="S_TKc"/>
    <property type="match status" value="1"/>
</dbReference>
<comment type="catalytic activity">
    <reaction evidence="9">
        <text>L-seryl-[protein] + ATP = O-phospho-L-seryl-[protein] + ADP + H(+)</text>
        <dbReference type="Rhea" id="RHEA:17989"/>
        <dbReference type="Rhea" id="RHEA-COMP:9863"/>
        <dbReference type="Rhea" id="RHEA-COMP:11604"/>
        <dbReference type="ChEBI" id="CHEBI:15378"/>
        <dbReference type="ChEBI" id="CHEBI:29999"/>
        <dbReference type="ChEBI" id="CHEBI:30616"/>
        <dbReference type="ChEBI" id="CHEBI:83421"/>
        <dbReference type="ChEBI" id="CHEBI:456216"/>
        <dbReference type="EC" id="2.7.11.1"/>
    </reaction>
</comment>
<dbReference type="Gene3D" id="1.10.510.10">
    <property type="entry name" value="Transferase(Phosphotransferase) domain 1"/>
    <property type="match status" value="1"/>
</dbReference>
<keyword evidence="14" id="KW-1185">Reference proteome</keyword>
<evidence type="ECO:0000313" key="13">
    <source>
        <dbReference type="EMBL" id="KAK0732146.1"/>
    </source>
</evidence>
<comment type="catalytic activity">
    <reaction evidence="8">
        <text>L-threonyl-[protein] + ATP = O-phospho-L-threonyl-[protein] + ADP + H(+)</text>
        <dbReference type="Rhea" id="RHEA:46608"/>
        <dbReference type="Rhea" id="RHEA-COMP:11060"/>
        <dbReference type="Rhea" id="RHEA-COMP:11605"/>
        <dbReference type="ChEBI" id="CHEBI:15378"/>
        <dbReference type="ChEBI" id="CHEBI:30013"/>
        <dbReference type="ChEBI" id="CHEBI:30616"/>
        <dbReference type="ChEBI" id="CHEBI:61977"/>
        <dbReference type="ChEBI" id="CHEBI:456216"/>
        <dbReference type="EC" id="2.7.11.1"/>
    </reaction>
</comment>
<evidence type="ECO:0000256" key="3">
    <source>
        <dbReference type="ARBA" id="ARBA00022527"/>
    </source>
</evidence>
<dbReference type="AlphaFoldDB" id="A0AA40BDF1"/>
<dbReference type="PROSITE" id="PS00108">
    <property type="entry name" value="PROTEIN_KINASE_ST"/>
    <property type="match status" value="1"/>
</dbReference>
<name>A0AA40BDF1_9PEZI</name>
<comment type="similarity">
    <text evidence="1">Belongs to the protein kinase superfamily. STE Ser/Thr protein kinase family. STE20 subfamily.</text>
</comment>
<evidence type="ECO:0000256" key="2">
    <source>
        <dbReference type="ARBA" id="ARBA00012513"/>
    </source>
</evidence>
<evidence type="ECO:0000256" key="7">
    <source>
        <dbReference type="ARBA" id="ARBA00022840"/>
    </source>
</evidence>
<sequence>MELAHIDFASGTHPATKLRAIDNATDMQQEVERECAAIGIAPPPYRLTELIGKGSFGRVYKATGPKPTQTVAVKIMSIEEGDIEAPGQSDTFSEVLKEVNTLKLLNESGAKNINTIIDTLLIGQSMWMVTEYCAGGSVATLMRPTGSLLEMWIVPILREVAEAIFWVHGQGIIHRDIKCANVLITEEGAVQLCDFGVAGTLRSRFEKRSTVTGTLHWMAPELFDGNVSYGSEVDIWAFGSMAFEAATGLPPNAAAMFDVDLSDFGDYLRRCSPRLEGDQFSTQLKDLITFCMVPDPAKRPRIEQIQKHPYIFGTAERRPTSTLARLVTSYREWESQGGDRRSLFCAGGAQGISSRDICPILDEEGWDYGTVDEADQVIFDHAMENVDTIPAQPSKQRRRHGRLHQLKIPSVKAPLEKAFDPHTISNYRDHARVFYRLGSAPT</sequence>
<proteinExistence type="inferred from homology"/>
<dbReference type="InterPro" id="IPR000719">
    <property type="entry name" value="Prot_kinase_dom"/>
</dbReference>
<organism evidence="13 14">
    <name type="scientific">Lasiosphaeris hirsuta</name>
    <dbReference type="NCBI Taxonomy" id="260670"/>
    <lineage>
        <taxon>Eukaryota</taxon>
        <taxon>Fungi</taxon>
        <taxon>Dikarya</taxon>
        <taxon>Ascomycota</taxon>
        <taxon>Pezizomycotina</taxon>
        <taxon>Sordariomycetes</taxon>
        <taxon>Sordariomycetidae</taxon>
        <taxon>Sordariales</taxon>
        <taxon>Lasiosphaeriaceae</taxon>
        <taxon>Lasiosphaeris</taxon>
    </lineage>
</organism>
<dbReference type="PROSITE" id="PS50011">
    <property type="entry name" value="PROTEIN_KINASE_DOM"/>
    <property type="match status" value="1"/>
</dbReference>
<evidence type="ECO:0000256" key="11">
    <source>
        <dbReference type="RuleBase" id="RU000304"/>
    </source>
</evidence>
<feature type="binding site" evidence="10">
    <location>
        <position position="74"/>
    </location>
    <ligand>
        <name>ATP</name>
        <dbReference type="ChEBI" id="CHEBI:30616"/>
    </ligand>
</feature>
<feature type="domain" description="Protein kinase" evidence="12">
    <location>
        <begin position="45"/>
        <end position="311"/>
    </location>
</feature>
<keyword evidence="7 10" id="KW-0067">ATP-binding</keyword>
<dbReference type="InterPro" id="IPR050629">
    <property type="entry name" value="STE20/SPS1-PAK"/>
</dbReference>
<dbReference type="GO" id="GO:0004674">
    <property type="term" value="F:protein serine/threonine kinase activity"/>
    <property type="evidence" value="ECO:0007669"/>
    <property type="project" value="UniProtKB-KW"/>
</dbReference>
<keyword evidence="3 11" id="KW-0723">Serine/threonine-protein kinase</keyword>
<keyword evidence="6 13" id="KW-0418">Kinase</keyword>
<evidence type="ECO:0000256" key="10">
    <source>
        <dbReference type="PROSITE-ProRule" id="PRU10141"/>
    </source>
</evidence>
<dbReference type="PANTHER" id="PTHR48012">
    <property type="entry name" value="STERILE20-LIKE KINASE, ISOFORM B-RELATED"/>
    <property type="match status" value="1"/>
</dbReference>
<evidence type="ECO:0000256" key="8">
    <source>
        <dbReference type="ARBA" id="ARBA00047899"/>
    </source>
</evidence>
<dbReference type="InterPro" id="IPR011009">
    <property type="entry name" value="Kinase-like_dom_sf"/>
</dbReference>
<evidence type="ECO:0000256" key="4">
    <source>
        <dbReference type="ARBA" id="ARBA00022679"/>
    </source>
</evidence>
<dbReference type="InterPro" id="IPR017441">
    <property type="entry name" value="Protein_kinase_ATP_BS"/>
</dbReference>
<comment type="caution">
    <text evidence="13">The sequence shown here is derived from an EMBL/GenBank/DDBJ whole genome shotgun (WGS) entry which is preliminary data.</text>
</comment>
<evidence type="ECO:0000256" key="1">
    <source>
        <dbReference type="ARBA" id="ARBA00008874"/>
    </source>
</evidence>
<dbReference type="Pfam" id="PF00069">
    <property type="entry name" value="Pkinase"/>
    <property type="match status" value="1"/>
</dbReference>
<protein>
    <recommendedName>
        <fullName evidence="2">non-specific serine/threonine protein kinase</fullName>
        <ecNumber evidence="2">2.7.11.1</ecNumber>
    </recommendedName>
</protein>
<keyword evidence="5 10" id="KW-0547">Nucleotide-binding</keyword>
<dbReference type="PROSITE" id="PS00107">
    <property type="entry name" value="PROTEIN_KINASE_ATP"/>
    <property type="match status" value="1"/>
</dbReference>
<keyword evidence="4" id="KW-0808">Transferase</keyword>
<dbReference type="GO" id="GO:0005737">
    <property type="term" value="C:cytoplasm"/>
    <property type="evidence" value="ECO:0007669"/>
    <property type="project" value="TreeGrafter"/>
</dbReference>
<dbReference type="GO" id="GO:0005524">
    <property type="term" value="F:ATP binding"/>
    <property type="evidence" value="ECO:0007669"/>
    <property type="project" value="UniProtKB-UniRule"/>
</dbReference>
<dbReference type="Proteomes" id="UP001172102">
    <property type="component" value="Unassembled WGS sequence"/>
</dbReference>
<gene>
    <name evidence="13" type="ORF">B0H67DRAFT_476054</name>
</gene>
<dbReference type="EC" id="2.7.11.1" evidence="2"/>
<dbReference type="EMBL" id="JAUKUA010000001">
    <property type="protein sequence ID" value="KAK0732146.1"/>
    <property type="molecule type" value="Genomic_DNA"/>
</dbReference>
<evidence type="ECO:0000259" key="12">
    <source>
        <dbReference type="PROSITE" id="PS50011"/>
    </source>
</evidence>
<evidence type="ECO:0000256" key="6">
    <source>
        <dbReference type="ARBA" id="ARBA00022777"/>
    </source>
</evidence>